<organism evidence="1 2">
    <name type="scientific">Escherichia coli</name>
    <dbReference type="NCBI Taxonomy" id="562"/>
    <lineage>
        <taxon>Bacteria</taxon>
        <taxon>Pseudomonadati</taxon>
        <taxon>Pseudomonadota</taxon>
        <taxon>Gammaproteobacteria</taxon>
        <taxon>Enterobacterales</taxon>
        <taxon>Enterobacteriaceae</taxon>
        <taxon>Escherichia</taxon>
    </lineage>
</organism>
<dbReference type="RefSeq" id="WP_095585990.1">
    <property type="nucleotide sequence ID" value="NZ_MRVZ01000012.1"/>
</dbReference>
<dbReference type="EMBL" id="MRVZ01000012">
    <property type="protein sequence ID" value="PAU25785.1"/>
    <property type="molecule type" value="Genomic_DNA"/>
</dbReference>
<dbReference type="PANTHER" id="PTHR40266:SF2">
    <property type="entry name" value="TOXIN HIGB-1"/>
    <property type="match status" value="1"/>
</dbReference>
<evidence type="ECO:0000313" key="2">
    <source>
        <dbReference type="Proteomes" id="UP000218543"/>
    </source>
</evidence>
<dbReference type="Proteomes" id="UP000218543">
    <property type="component" value="Unassembled WGS sequence"/>
</dbReference>
<accession>A0A2A2CD74</accession>
<dbReference type="InterPro" id="IPR035093">
    <property type="entry name" value="RelE/ParE_toxin_dom_sf"/>
</dbReference>
<dbReference type="Pfam" id="PF05015">
    <property type="entry name" value="HigB-like_toxin"/>
    <property type="match status" value="1"/>
</dbReference>
<name>A0A2A2CD74_ECOLX</name>
<dbReference type="PANTHER" id="PTHR40266">
    <property type="entry name" value="TOXIN HIGB-1"/>
    <property type="match status" value="1"/>
</dbReference>
<dbReference type="AlphaFoldDB" id="A0A2A2CD74"/>
<protein>
    <submittedName>
        <fullName evidence="1">Toxin</fullName>
    </submittedName>
</protein>
<comment type="caution">
    <text evidence="1">The sequence shown here is derived from an EMBL/GenBank/DDBJ whole genome shotgun (WGS) entry which is preliminary data.</text>
</comment>
<dbReference type="Gene3D" id="3.30.2310.20">
    <property type="entry name" value="RelE-like"/>
    <property type="match status" value="1"/>
</dbReference>
<dbReference type="InterPro" id="IPR007711">
    <property type="entry name" value="HigB-1"/>
</dbReference>
<proteinExistence type="predicted"/>
<gene>
    <name evidence="1" type="ORF">BTQ06_04685</name>
</gene>
<sequence length="99" mass="11372">MIGSFKDGPGGELARFYFTGVRGPGIPNQIEKTLRRKLSLLDAASCETSLFVPPGNNYERLRGNLNGWSSIRVSLQWRLIFQWRDGYAYDVYLDPHTYR</sequence>
<reference evidence="1 2" key="1">
    <citation type="submission" date="2016-12" db="EMBL/GenBank/DDBJ databases">
        <title>Real-Time Genomic Investigation Underlying the Public Health Response to a Shiga Toxin-Producing Escherichia Coli O26:H11 Outbreak in a Nursery.</title>
        <authorList>
            <person name="Ferdous M."/>
            <person name="Moran-Gilad J."/>
            <person name="Rossen J.W."/>
            <person name="Gdalevich M."/>
        </authorList>
    </citation>
    <scope>NUCLEOTIDE SEQUENCE [LARGE SCALE GENOMIC DNA]</scope>
    <source>
        <strain evidence="1 2">STEC 514-2</strain>
    </source>
</reference>
<dbReference type="SUPFAM" id="SSF143011">
    <property type="entry name" value="RelE-like"/>
    <property type="match status" value="1"/>
</dbReference>
<evidence type="ECO:0000313" key="1">
    <source>
        <dbReference type="EMBL" id="PAU25785.1"/>
    </source>
</evidence>